<dbReference type="PANTHER" id="PTHR35128:SF1">
    <property type="entry name" value="SECRETION-REGULATING GUANINE NUCLEOTIDE EXCHANGE FACTOR"/>
    <property type="match status" value="1"/>
</dbReference>
<name>A0A1E7ELM8_9STRA</name>
<sequence length="510" mass="56802">MIELRIIAAAITIISVDLIMAGTSRAKLRPPLSSLSSSSSRRCTTAISTPHKDKHDFLLKQSTPSLLSPKAYPVYGTHVEFDYNRGSTKNNNSITSSLRIAIPTPSCTDKNNNDTENDSNIINIKGIVILLHACTHNAFKFFSPSNDKCPECVGLSEELQLVRNVLNRGYVAFAVTCSNLQSGCWGGDDDVDRIRYALHEFIDRHYHSIITTSSSSSSSWSSSSPIVVHAIGASSGGSMAAKIMVEGIASTALVMVMSLRNQLIDKLLEQKQMTSKQDSIDSTTTTTTTKVRRLYLAPMTKDQGTAKRVRENYNYLMGKQQKQKILQSLSSSQNNNNYYNNLDVVRTSLVEVIVDEDSCRSLPVTVDYLWNRVPGMTLEVSTIIVDVLIKANHIDPNNNHLLIVDPTKSNWRDLLLQQQQQQDTTTKDGIVHIPKSLQQQQQKHQQKQPFVFAKKLSTTTSTTKSNNMLLWGTFDLTPGMSPLAKALHRAWAMHEYCSESINPALDFFEQ</sequence>
<evidence type="ECO:0000313" key="1">
    <source>
        <dbReference type="EMBL" id="OEU06821.1"/>
    </source>
</evidence>
<dbReference type="InParanoid" id="A0A1E7ELM8"/>
<dbReference type="PANTHER" id="PTHR35128">
    <property type="entry name" value="SECRETION-REGULATING GUANINE NUCLEOTIDE EXCHANGE FACTOR"/>
    <property type="match status" value="1"/>
</dbReference>
<accession>A0A1E7ELM8</accession>
<evidence type="ECO:0000313" key="2">
    <source>
        <dbReference type="Proteomes" id="UP000095751"/>
    </source>
</evidence>
<organism evidence="1 2">
    <name type="scientific">Fragilariopsis cylindrus CCMP1102</name>
    <dbReference type="NCBI Taxonomy" id="635003"/>
    <lineage>
        <taxon>Eukaryota</taxon>
        <taxon>Sar</taxon>
        <taxon>Stramenopiles</taxon>
        <taxon>Ochrophyta</taxon>
        <taxon>Bacillariophyta</taxon>
        <taxon>Bacillariophyceae</taxon>
        <taxon>Bacillariophycidae</taxon>
        <taxon>Bacillariales</taxon>
        <taxon>Bacillariaceae</taxon>
        <taxon>Fragilariopsis</taxon>
    </lineage>
</organism>
<reference evidence="1 2" key="1">
    <citation type="submission" date="2016-09" db="EMBL/GenBank/DDBJ databases">
        <title>Extensive genetic diversity and differential bi-allelic expression allows diatom success in the polar Southern Ocean.</title>
        <authorList>
            <consortium name="DOE Joint Genome Institute"/>
            <person name="Mock T."/>
            <person name="Otillar R.P."/>
            <person name="Strauss J."/>
            <person name="Dupont C."/>
            <person name="Frickenhaus S."/>
            <person name="Maumus F."/>
            <person name="Mcmullan M."/>
            <person name="Sanges R."/>
            <person name="Schmutz J."/>
            <person name="Toseland A."/>
            <person name="Valas R."/>
            <person name="Veluchamy A."/>
            <person name="Ward B.J."/>
            <person name="Allen A."/>
            <person name="Barry K."/>
            <person name="Falciatore A."/>
            <person name="Ferrante M."/>
            <person name="Fortunato A.E."/>
            <person name="Gloeckner G."/>
            <person name="Gruber A."/>
            <person name="Hipkin R."/>
            <person name="Janech M."/>
            <person name="Kroth P."/>
            <person name="Leese F."/>
            <person name="Lindquist E."/>
            <person name="Lyon B.R."/>
            <person name="Martin J."/>
            <person name="Mayer C."/>
            <person name="Parker M."/>
            <person name="Quesneville H."/>
            <person name="Raymond J."/>
            <person name="Uhlig C."/>
            <person name="Valentin K.U."/>
            <person name="Worden A.Z."/>
            <person name="Armbrust E.V."/>
            <person name="Bowler C."/>
            <person name="Green B."/>
            <person name="Moulton V."/>
            <person name="Van Oosterhout C."/>
            <person name="Grigoriev I."/>
        </authorList>
    </citation>
    <scope>NUCLEOTIDE SEQUENCE [LARGE SCALE GENOMIC DNA]</scope>
    <source>
        <strain evidence="1 2">CCMP1102</strain>
    </source>
</reference>
<keyword evidence="2" id="KW-1185">Reference proteome</keyword>
<dbReference type="AlphaFoldDB" id="A0A1E7ELM8"/>
<protein>
    <submittedName>
        <fullName evidence="1">Uncharacterized protein</fullName>
    </submittedName>
</protein>
<dbReference type="OrthoDB" id="46672at2759"/>
<dbReference type="EMBL" id="KV784396">
    <property type="protein sequence ID" value="OEU06821.1"/>
    <property type="molecule type" value="Genomic_DNA"/>
</dbReference>
<gene>
    <name evidence="1" type="ORF">FRACYDRAFT_252847</name>
</gene>
<dbReference type="KEGG" id="fcy:FRACYDRAFT_252847"/>
<dbReference type="Proteomes" id="UP000095751">
    <property type="component" value="Unassembled WGS sequence"/>
</dbReference>
<proteinExistence type="predicted"/>